<dbReference type="GeneID" id="7830119"/>
<dbReference type="AlphaFoldDB" id="Q22BG5"/>
<dbReference type="RefSeq" id="XP_001030302.2">
    <property type="nucleotide sequence ID" value="XM_001030302.2"/>
</dbReference>
<accession>Q22BG5</accession>
<evidence type="ECO:0000313" key="2">
    <source>
        <dbReference type="Proteomes" id="UP000009168"/>
    </source>
</evidence>
<dbReference type="KEGG" id="tet:TTHERM_01100470"/>
<name>Q22BG5_TETTS</name>
<dbReference type="HOGENOM" id="CLU_013710_1_0_1"/>
<sequence length="499" mass="57848">MQILLNQFMKVNIDEVVIEGFSIASMKNNNYVNFLSATNIDNLYIDSIVVQQNLTNCITTQIFNIIASEIQLTGYLIKAQNIIDISLLKVSLSGIYFCQETIFNLVNIQYASFKRLELEKIIPQLFQSTIFYIEQQKQLYYNYQLQIFYSDTQADLQSKQNLQFLVLNGILFFLQIEDFQVINGSSSNFGGCINFISQTDYTQSQVIISNSKFINCKSKYSGGAIAGIKQLEIKNSSFEKCSSQIGGALYMVQDDQILFDKSFFLQNKGYLVANNYNQQTVDFEIDGIYELINLNDDNQLVKVDKFLYPGLTYLIKISIKAEDEWYNTFSNANSFGNIYDLLINPSNNFLSLTPPQLLKINFPFLLWYAFDIPFNEKQIINFEPISINFVLQYTILTNQYKIKNGCKEQGMEQVFLENKKNQQFICKYCDQMKASYNGVCENCQTDYFSSCYGNYSMLKQSYWRSQYTVDPSNIYFCSNNPQSCQGALINEDLWQQYWK</sequence>
<reference evidence="2" key="1">
    <citation type="journal article" date="2006" name="PLoS Biol.">
        <title>Macronuclear genome sequence of the ciliate Tetrahymena thermophila, a model eukaryote.</title>
        <authorList>
            <person name="Eisen J.A."/>
            <person name="Coyne R.S."/>
            <person name="Wu M."/>
            <person name="Wu D."/>
            <person name="Thiagarajan M."/>
            <person name="Wortman J.R."/>
            <person name="Badger J.H."/>
            <person name="Ren Q."/>
            <person name="Amedeo P."/>
            <person name="Jones K.M."/>
            <person name="Tallon L.J."/>
            <person name="Delcher A.L."/>
            <person name="Salzberg S.L."/>
            <person name="Silva J.C."/>
            <person name="Haas B.J."/>
            <person name="Majoros W.H."/>
            <person name="Farzad M."/>
            <person name="Carlton J.M."/>
            <person name="Smith R.K. Jr."/>
            <person name="Garg J."/>
            <person name="Pearlman R.E."/>
            <person name="Karrer K.M."/>
            <person name="Sun L."/>
            <person name="Manning G."/>
            <person name="Elde N.C."/>
            <person name="Turkewitz A.P."/>
            <person name="Asai D.J."/>
            <person name="Wilkes D.E."/>
            <person name="Wang Y."/>
            <person name="Cai H."/>
            <person name="Collins K."/>
            <person name="Stewart B.A."/>
            <person name="Lee S.R."/>
            <person name="Wilamowska K."/>
            <person name="Weinberg Z."/>
            <person name="Ruzzo W.L."/>
            <person name="Wloga D."/>
            <person name="Gaertig J."/>
            <person name="Frankel J."/>
            <person name="Tsao C.-C."/>
            <person name="Gorovsky M.A."/>
            <person name="Keeling P.J."/>
            <person name="Waller R.F."/>
            <person name="Patron N.J."/>
            <person name="Cherry J.M."/>
            <person name="Stover N.A."/>
            <person name="Krieger C.J."/>
            <person name="del Toro C."/>
            <person name="Ryder H.F."/>
            <person name="Williamson S.C."/>
            <person name="Barbeau R.A."/>
            <person name="Hamilton E.P."/>
            <person name="Orias E."/>
        </authorList>
    </citation>
    <scope>NUCLEOTIDE SEQUENCE [LARGE SCALE GENOMIC DNA]</scope>
    <source>
        <strain evidence="2">SB210</strain>
    </source>
</reference>
<gene>
    <name evidence="1" type="ORF">TTHERM_01100470</name>
</gene>
<dbReference type="EMBL" id="GG662486">
    <property type="protein sequence ID" value="EAR82639.2"/>
    <property type="molecule type" value="Genomic_DNA"/>
</dbReference>
<organism evidence="1 2">
    <name type="scientific">Tetrahymena thermophila (strain SB210)</name>
    <dbReference type="NCBI Taxonomy" id="312017"/>
    <lineage>
        <taxon>Eukaryota</taxon>
        <taxon>Sar</taxon>
        <taxon>Alveolata</taxon>
        <taxon>Ciliophora</taxon>
        <taxon>Intramacronucleata</taxon>
        <taxon>Oligohymenophorea</taxon>
        <taxon>Hymenostomatida</taxon>
        <taxon>Tetrahymenina</taxon>
        <taxon>Tetrahymenidae</taxon>
        <taxon>Tetrahymena</taxon>
    </lineage>
</organism>
<dbReference type="InParanoid" id="Q22BG5"/>
<proteinExistence type="predicted"/>
<dbReference type="Proteomes" id="UP000009168">
    <property type="component" value="Unassembled WGS sequence"/>
</dbReference>
<protein>
    <submittedName>
        <fullName evidence="1">Uncharacterized protein</fullName>
    </submittedName>
</protein>
<evidence type="ECO:0000313" key="1">
    <source>
        <dbReference type="EMBL" id="EAR82639.2"/>
    </source>
</evidence>
<keyword evidence="2" id="KW-1185">Reference proteome</keyword>